<dbReference type="RefSeq" id="WP_119846544.1">
    <property type="nucleotide sequence ID" value="NZ_CP032412.1"/>
</dbReference>
<feature type="region of interest" description="Disordered" evidence="1">
    <location>
        <begin position="1"/>
        <end position="49"/>
    </location>
</feature>
<evidence type="ECO:0000313" key="3">
    <source>
        <dbReference type="Proteomes" id="UP000266552"/>
    </source>
</evidence>
<evidence type="ECO:0000256" key="1">
    <source>
        <dbReference type="SAM" id="MobiDB-lite"/>
    </source>
</evidence>
<sequence length="96" mass="10444">MMESRETATSEEIQKDRASDHSASEPVNGDMVDWNSLTSEESEISRESTMFDIDRMINEGLGGGNVTMDNGLIGPSTTDTMEVVDESPREPEEGGS</sequence>
<evidence type="ECO:0000313" key="2">
    <source>
        <dbReference type="EMBL" id="AYB42386.1"/>
    </source>
</evidence>
<gene>
    <name evidence="2" type="ORF">D5F53_03415</name>
</gene>
<organism evidence="2 3">
    <name type="scientific">Paenibacillus lautus</name>
    <name type="common">Bacillus lautus</name>
    <dbReference type="NCBI Taxonomy" id="1401"/>
    <lineage>
        <taxon>Bacteria</taxon>
        <taxon>Bacillati</taxon>
        <taxon>Bacillota</taxon>
        <taxon>Bacilli</taxon>
        <taxon>Bacillales</taxon>
        <taxon>Paenibacillaceae</taxon>
        <taxon>Paenibacillus</taxon>
    </lineage>
</organism>
<name>A0A385TFC8_PAELA</name>
<dbReference type="EMBL" id="CP032412">
    <property type="protein sequence ID" value="AYB42386.1"/>
    <property type="molecule type" value="Genomic_DNA"/>
</dbReference>
<dbReference type="Proteomes" id="UP000266552">
    <property type="component" value="Chromosome"/>
</dbReference>
<proteinExistence type="predicted"/>
<protein>
    <submittedName>
        <fullName evidence="2">Uncharacterized protein</fullName>
    </submittedName>
</protein>
<dbReference type="KEGG" id="plw:D5F53_03415"/>
<accession>A0A385TFC8</accession>
<feature type="compositionally biased region" description="Basic and acidic residues" evidence="1">
    <location>
        <begin position="86"/>
        <end position="96"/>
    </location>
</feature>
<feature type="region of interest" description="Disordered" evidence="1">
    <location>
        <begin position="62"/>
        <end position="96"/>
    </location>
</feature>
<keyword evidence="3" id="KW-1185">Reference proteome</keyword>
<reference evidence="2 3" key="1">
    <citation type="submission" date="2018-09" db="EMBL/GenBank/DDBJ databases">
        <title>Genome Sequence of Paenibacillus lautus Strain E7593-69, Azo Dye-Degrading Bacteria, Isolated from Commercial Tattoo Inks.</title>
        <authorList>
            <person name="Nho S.W."/>
            <person name="Kim S.-J."/>
            <person name="Kweon O."/>
            <person name="Cerniglia C.E."/>
        </authorList>
    </citation>
    <scope>NUCLEOTIDE SEQUENCE [LARGE SCALE GENOMIC DNA]</scope>
    <source>
        <strain evidence="2 3">E7593-69</strain>
    </source>
</reference>
<feature type="compositionally biased region" description="Basic and acidic residues" evidence="1">
    <location>
        <begin position="1"/>
        <end position="23"/>
    </location>
</feature>
<dbReference type="AlphaFoldDB" id="A0A385TFC8"/>